<dbReference type="InterPro" id="IPR002347">
    <property type="entry name" value="SDR_fam"/>
</dbReference>
<dbReference type="PANTHER" id="PTHR43431">
    <property type="entry name" value="OXIDOREDUCTASE, SHORT CHAIN DEHYDROGENASE/REDUCTASE FAMILY (AFU_ORTHOLOGUE AFUA_5G14000)"/>
    <property type="match status" value="1"/>
</dbReference>
<keyword evidence="2" id="KW-1185">Reference proteome</keyword>
<dbReference type="Proteomes" id="UP000219439">
    <property type="component" value="Unassembled WGS sequence"/>
</dbReference>
<evidence type="ECO:0000313" key="2">
    <source>
        <dbReference type="Proteomes" id="UP000219439"/>
    </source>
</evidence>
<reference evidence="1 2" key="1">
    <citation type="submission" date="2017-09" db="EMBL/GenBank/DDBJ databases">
        <authorList>
            <person name="Ehlers B."/>
            <person name="Leendertz F.H."/>
        </authorList>
    </citation>
    <scope>NUCLEOTIDE SEQUENCE [LARGE SCALE GENOMIC DNA]</scope>
    <source>
        <strain evidence="1 2">DSM 18289</strain>
    </source>
</reference>
<name>A0A285PFV5_9HYPH</name>
<dbReference type="PRINTS" id="PR00081">
    <property type="entry name" value="GDHRDH"/>
</dbReference>
<protein>
    <submittedName>
        <fullName evidence="1">NADP-dependent 3-hydroxy acid dehydrogenase YdfG</fullName>
    </submittedName>
</protein>
<dbReference type="Gene3D" id="3.40.50.720">
    <property type="entry name" value="NAD(P)-binding Rossmann-like Domain"/>
    <property type="match status" value="1"/>
</dbReference>
<accession>A0A285PFV5</accession>
<dbReference type="EMBL" id="OBEL01000005">
    <property type="protein sequence ID" value="SNZ20584.1"/>
    <property type="molecule type" value="Genomic_DNA"/>
</dbReference>
<dbReference type="InterPro" id="IPR036291">
    <property type="entry name" value="NAD(P)-bd_dom_sf"/>
</dbReference>
<dbReference type="AlphaFoldDB" id="A0A285PFV5"/>
<evidence type="ECO:0000313" key="1">
    <source>
        <dbReference type="EMBL" id="SNZ20584.1"/>
    </source>
</evidence>
<proteinExistence type="predicted"/>
<sequence length="233" mass="25624">MTVQLPLIIIAGYSCGLGEAIATYYGNNDYRVVGLSRTPHQRPSKLEDKADFVHICVDLNDEETTQQTFAKIFREHGAPTVLVHNVAKLLISPFAEIDHKSFVDAWRTSCLSAFHCAQACLPVMEQNGGTIIFTGATASVRGSSKFAAFASAKFALRGLAQALAREYSAKNIHVVHALIDGLIWGPQSIARFNPVQDTCLHPDDIADAYFHLSKQPRSAWTHEIDLRPASEVF</sequence>
<dbReference type="SUPFAM" id="SSF51735">
    <property type="entry name" value="NAD(P)-binding Rossmann-fold domains"/>
    <property type="match status" value="1"/>
</dbReference>
<dbReference type="RefSeq" id="WP_170956163.1">
    <property type="nucleotide sequence ID" value="NZ_OBEL01000005.1"/>
</dbReference>
<gene>
    <name evidence="1" type="ORF">SAMN06265368_3689</name>
</gene>
<dbReference type="Pfam" id="PF00106">
    <property type="entry name" value="adh_short"/>
    <property type="match status" value="1"/>
</dbReference>
<organism evidence="1 2">
    <name type="scientific">Cohaesibacter gelatinilyticus</name>
    <dbReference type="NCBI Taxonomy" id="372072"/>
    <lineage>
        <taxon>Bacteria</taxon>
        <taxon>Pseudomonadati</taxon>
        <taxon>Pseudomonadota</taxon>
        <taxon>Alphaproteobacteria</taxon>
        <taxon>Hyphomicrobiales</taxon>
        <taxon>Cohaesibacteraceae</taxon>
    </lineage>
</organism>
<dbReference type="PANTHER" id="PTHR43431:SF7">
    <property type="entry name" value="OXIDOREDUCTASE, SHORT CHAIN DEHYDROGENASE_REDUCTASE FAMILY (AFU_ORTHOLOGUE AFUA_5G14000)"/>
    <property type="match status" value="1"/>
</dbReference>